<sequence length="97" mass="10624">MRGPSGAGVPGGTRGGRRSLPNLGKARYPGMTPGEQRRLRRLHTGRKPPVRLRGSEPPTSAGDHRKGPAGHRPVITRELRGRGGRLLERHRVRTTSR</sequence>
<evidence type="ECO:0000313" key="2">
    <source>
        <dbReference type="EMBL" id="CAH9418478.1"/>
    </source>
</evidence>
<feature type="compositionally biased region" description="Basic and acidic residues" evidence="1">
    <location>
        <begin position="75"/>
        <end position="89"/>
    </location>
</feature>
<dbReference type="EMBL" id="CAKXYP010000018">
    <property type="protein sequence ID" value="CAH9418478.1"/>
    <property type="molecule type" value="Genomic_DNA"/>
</dbReference>
<keyword evidence="3" id="KW-1185">Reference proteome</keyword>
<evidence type="ECO:0000256" key="1">
    <source>
        <dbReference type="SAM" id="MobiDB-lite"/>
    </source>
</evidence>
<evidence type="ECO:0000313" key="3">
    <source>
        <dbReference type="Proteomes" id="UP001154015"/>
    </source>
</evidence>
<feature type="compositionally biased region" description="Basic residues" evidence="1">
    <location>
        <begin position="38"/>
        <end position="50"/>
    </location>
</feature>
<name>A0ABM9H4G0_STRGL</name>
<reference evidence="2" key="1">
    <citation type="submission" date="2022-03" db="EMBL/GenBank/DDBJ databases">
        <authorList>
            <person name="Leyn A S."/>
        </authorList>
    </citation>
    <scope>NUCLEOTIDE SEQUENCE</scope>
    <source>
        <strain evidence="2">Streptomyces globisporus 4-3</strain>
    </source>
</reference>
<feature type="region of interest" description="Disordered" evidence="1">
    <location>
        <begin position="1"/>
        <end position="97"/>
    </location>
</feature>
<organism evidence="2 3">
    <name type="scientific">Streptomyces globisporus</name>
    <dbReference type="NCBI Taxonomy" id="1908"/>
    <lineage>
        <taxon>Bacteria</taxon>
        <taxon>Bacillati</taxon>
        <taxon>Actinomycetota</taxon>
        <taxon>Actinomycetes</taxon>
        <taxon>Kitasatosporales</taxon>
        <taxon>Streptomycetaceae</taxon>
        <taxon>Streptomyces</taxon>
    </lineage>
</organism>
<dbReference type="Proteomes" id="UP001154015">
    <property type="component" value="Unassembled WGS sequence"/>
</dbReference>
<comment type="caution">
    <text evidence="2">The sequence shown here is derived from an EMBL/GenBank/DDBJ whole genome shotgun (WGS) entry which is preliminary data.</text>
</comment>
<accession>A0ABM9H4G0</accession>
<protein>
    <submittedName>
        <fullName evidence="2">Uncharacterized protein</fullName>
    </submittedName>
</protein>
<feature type="compositionally biased region" description="Gly residues" evidence="1">
    <location>
        <begin position="1"/>
        <end position="14"/>
    </location>
</feature>
<gene>
    <name evidence="2" type="ORF">SGL43_05527</name>
</gene>
<proteinExistence type="predicted"/>